<dbReference type="EMBL" id="JACXVP010000001">
    <property type="protein sequence ID" value="KAG5631543.1"/>
    <property type="molecule type" value="Genomic_DNA"/>
</dbReference>
<dbReference type="AlphaFoldDB" id="A0A9J6B556"/>
<comment type="caution">
    <text evidence="1">The sequence shown here is derived from an EMBL/GenBank/DDBJ whole genome shotgun (WGS) entry which is preliminary data.</text>
</comment>
<name>A0A9J6B556_SOLCO</name>
<gene>
    <name evidence="1" type="ORF">H5410_003260</name>
</gene>
<protein>
    <submittedName>
        <fullName evidence="1">Uncharacterized protein</fullName>
    </submittedName>
</protein>
<dbReference type="Proteomes" id="UP000824120">
    <property type="component" value="Chromosome 1"/>
</dbReference>
<accession>A0A9J6B556</accession>
<evidence type="ECO:0000313" key="2">
    <source>
        <dbReference type="Proteomes" id="UP000824120"/>
    </source>
</evidence>
<keyword evidence="2" id="KW-1185">Reference proteome</keyword>
<sequence length="72" mass="8530">MEINSLSGNLPRFEWVSLGHPFAKLNLDLRKERRMEKTHFLLREDEILLSSSLPKSLSKLERKIFQKHTILL</sequence>
<proteinExistence type="predicted"/>
<reference evidence="1 2" key="1">
    <citation type="submission" date="2020-09" db="EMBL/GenBank/DDBJ databases">
        <title>De no assembly of potato wild relative species, Solanum commersonii.</title>
        <authorList>
            <person name="Cho K."/>
        </authorList>
    </citation>
    <scope>NUCLEOTIDE SEQUENCE [LARGE SCALE GENOMIC DNA]</scope>
    <source>
        <strain evidence="1">LZ3.2</strain>
        <tissue evidence="1">Leaf</tissue>
    </source>
</reference>
<evidence type="ECO:0000313" key="1">
    <source>
        <dbReference type="EMBL" id="KAG5631543.1"/>
    </source>
</evidence>
<organism evidence="1 2">
    <name type="scientific">Solanum commersonii</name>
    <name type="common">Commerson's wild potato</name>
    <name type="synonym">Commerson's nightshade</name>
    <dbReference type="NCBI Taxonomy" id="4109"/>
    <lineage>
        <taxon>Eukaryota</taxon>
        <taxon>Viridiplantae</taxon>
        <taxon>Streptophyta</taxon>
        <taxon>Embryophyta</taxon>
        <taxon>Tracheophyta</taxon>
        <taxon>Spermatophyta</taxon>
        <taxon>Magnoliopsida</taxon>
        <taxon>eudicotyledons</taxon>
        <taxon>Gunneridae</taxon>
        <taxon>Pentapetalae</taxon>
        <taxon>asterids</taxon>
        <taxon>lamiids</taxon>
        <taxon>Solanales</taxon>
        <taxon>Solanaceae</taxon>
        <taxon>Solanoideae</taxon>
        <taxon>Solaneae</taxon>
        <taxon>Solanum</taxon>
    </lineage>
</organism>